<organism evidence="1">
    <name type="scientific">marine sediment metagenome</name>
    <dbReference type="NCBI Taxonomy" id="412755"/>
    <lineage>
        <taxon>unclassified sequences</taxon>
        <taxon>metagenomes</taxon>
        <taxon>ecological metagenomes</taxon>
    </lineage>
</organism>
<evidence type="ECO:0000313" key="1">
    <source>
        <dbReference type="EMBL" id="GAH78541.1"/>
    </source>
</evidence>
<name>X1I840_9ZZZZ</name>
<dbReference type="EMBL" id="BARU01044517">
    <property type="protein sequence ID" value="GAH78541.1"/>
    <property type="molecule type" value="Genomic_DNA"/>
</dbReference>
<protein>
    <recommendedName>
        <fullName evidence="2">Nucleotidyl transferase AbiEii/AbiGii toxin family protein</fullName>
    </recommendedName>
</protein>
<sequence>MLNFAKLPTDERDIFFKEVASKRNLTPLIVEKDFWVCFILRCVFTEPNLKDKFVFKGGTSLSKVFGIIKRFSEDIDLSVDPDWLGFGGENRPDRAKSNTQFNKRCEELESACITKVKEQVQPILENTILKVIGPTKSTKNYLSFNIDQQTKSPVLVFQ</sequence>
<dbReference type="Gene3D" id="3.10.450.620">
    <property type="entry name" value="JHP933, nucleotidyltransferase-like core domain"/>
    <property type="match status" value="1"/>
</dbReference>
<reference evidence="1" key="1">
    <citation type="journal article" date="2014" name="Front. Microbiol.">
        <title>High frequency of phylogenetically diverse reductive dehalogenase-homologous genes in deep subseafloor sedimentary metagenomes.</title>
        <authorList>
            <person name="Kawai M."/>
            <person name="Futagami T."/>
            <person name="Toyoda A."/>
            <person name="Takaki Y."/>
            <person name="Nishi S."/>
            <person name="Hori S."/>
            <person name="Arai W."/>
            <person name="Tsubouchi T."/>
            <person name="Morono Y."/>
            <person name="Uchiyama I."/>
            <person name="Ito T."/>
            <person name="Fujiyama A."/>
            <person name="Inagaki F."/>
            <person name="Takami H."/>
        </authorList>
    </citation>
    <scope>NUCLEOTIDE SEQUENCE</scope>
    <source>
        <strain evidence="1">Expedition CK06-06</strain>
    </source>
</reference>
<comment type="caution">
    <text evidence="1">The sequence shown here is derived from an EMBL/GenBank/DDBJ whole genome shotgun (WGS) entry which is preliminary data.</text>
</comment>
<gene>
    <name evidence="1" type="ORF">S03H2_67865</name>
</gene>
<feature type="non-terminal residue" evidence="1">
    <location>
        <position position="158"/>
    </location>
</feature>
<accession>X1I840</accession>
<evidence type="ECO:0008006" key="2">
    <source>
        <dbReference type="Google" id="ProtNLM"/>
    </source>
</evidence>
<dbReference type="Pfam" id="PF08843">
    <property type="entry name" value="AbiEii"/>
    <property type="match status" value="1"/>
</dbReference>
<proteinExistence type="predicted"/>
<dbReference type="AlphaFoldDB" id="X1I840"/>
<dbReference type="InterPro" id="IPR014942">
    <property type="entry name" value="AbiEii"/>
</dbReference>